<sequence>MPARRDEDRSPATTPRNSVETPPPPRSRALSMPATPRSASAPAIPPATPTGKVKKARQKLRNLVRKHLDRIRAKTSGRSPRNSRDSDSDEDLPKVRKYERLERAVRKQLAKGRAARRKLYELRHTIERRKNRKRARAAEKAAARASLLAGYASEGDRLSPPGTPPFKARQREFATASPLHRRSGSVSSVDVSSDDSSDDEVMDPLQQALQGVDRAAMASHLSLVTLGLVGYDLIQSEDYSFRRLATLAIAIACWLCHAGEVKKAALKAATAVLDVPETPLPTRREPPRRMRTMLEDVPRWTVPREETEPTPNTWRHSPADTFQLRGGSYLRDRVKIKSSKATYEVVDVRVLRSPEGAMPDLLTHHPSLRGGETRMLNGLPETLALNIAAPCEAPSISGWRPASPCWILLLVLKIADHARVIATDEPDVSKWPPGLRLCRRWLRDAPNDPYLCARLKGVFQVRALDGEQLPRVFAKWSGKPVLMAAAGALSRRHGLAKFSGGSGYVEVHLDIGESFSYMGRGAVYLMMSKLSTLDADVCFTLEGRADDELPEVVFGAASFTALDLEKKFKQLRQRALDSLPSGEFAGLFDDDIS</sequence>
<feature type="compositionally biased region" description="Basic and acidic residues" evidence="1">
    <location>
        <begin position="1"/>
        <end position="10"/>
    </location>
</feature>
<proteinExistence type="predicted"/>
<gene>
    <name evidence="3" type="ORF">PECAL_5P24320</name>
</gene>
<evidence type="ECO:0000259" key="2">
    <source>
        <dbReference type="Pfam" id="PF07059"/>
    </source>
</evidence>
<dbReference type="InterPro" id="IPR045096">
    <property type="entry name" value="EDR2-like"/>
</dbReference>
<reference evidence="3" key="1">
    <citation type="submission" date="2021-11" db="EMBL/GenBank/DDBJ databases">
        <authorList>
            <consortium name="Genoscope - CEA"/>
            <person name="William W."/>
        </authorList>
    </citation>
    <scope>NUCLEOTIDE SEQUENCE</scope>
</reference>
<protein>
    <recommendedName>
        <fullName evidence="2">Protein ENHANCED DISEASE RESISTANCE 2 C-terminal domain-containing protein</fullName>
    </recommendedName>
</protein>
<feature type="compositionally biased region" description="Basic and acidic residues" evidence="1">
    <location>
        <begin position="82"/>
        <end position="100"/>
    </location>
</feature>
<evidence type="ECO:0000313" key="3">
    <source>
        <dbReference type="EMBL" id="CAH0377909.1"/>
    </source>
</evidence>
<feature type="compositionally biased region" description="Low complexity" evidence="1">
    <location>
        <begin position="31"/>
        <end position="42"/>
    </location>
</feature>
<feature type="compositionally biased region" description="Basic residues" evidence="1">
    <location>
        <begin position="52"/>
        <end position="75"/>
    </location>
</feature>
<keyword evidence="4" id="KW-1185">Reference proteome</keyword>
<dbReference type="PANTHER" id="PTHR12136">
    <property type="entry name" value="ENHANCED DISEASE RESISTANCE-RELATED"/>
    <property type="match status" value="1"/>
</dbReference>
<feature type="compositionally biased region" description="Polar residues" evidence="1">
    <location>
        <begin position="11"/>
        <end position="20"/>
    </location>
</feature>
<feature type="region of interest" description="Disordered" evidence="1">
    <location>
        <begin position="152"/>
        <end position="201"/>
    </location>
</feature>
<dbReference type="EMBL" id="CAKKNE010000005">
    <property type="protein sequence ID" value="CAH0377909.1"/>
    <property type="molecule type" value="Genomic_DNA"/>
</dbReference>
<dbReference type="PANTHER" id="PTHR12136:SF41">
    <property type="entry name" value="PLECKSTRIN HOMOLOGY (PH) AND LIPID-BINDING START DOMAINS-CONTAINING PROTEIN"/>
    <property type="match status" value="1"/>
</dbReference>
<evidence type="ECO:0000256" key="1">
    <source>
        <dbReference type="SAM" id="MobiDB-lite"/>
    </source>
</evidence>
<feature type="domain" description="Protein ENHANCED DISEASE RESISTANCE 2 C-terminal" evidence="2">
    <location>
        <begin position="314"/>
        <end position="563"/>
    </location>
</feature>
<organism evidence="3 4">
    <name type="scientific">Pelagomonas calceolata</name>
    <dbReference type="NCBI Taxonomy" id="35677"/>
    <lineage>
        <taxon>Eukaryota</taxon>
        <taxon>Sar</taxon>
        <taxon>Stramenopiles</taxon>
        <taxon>Ochrophyta</taxon>
        <taxon>Pelagophyceae</taxon>
        <taxon>Pelagomonadales</taxon>
        <taxon>Pelagomonadaceae</taxon>
        <taxon>Pelagomonas</taxon>
    </lineage>
</organism>
<feature type="compositionally biased region" description="Acidic residues" evidence="1">
    <location>
        <begin position="192"/>
        <end position="201"/>
    </location>
</feature>
<dbReference type="InterPro" id="IPR009769">
    <property type="entry name" value="EDR2_C"/>
</dbReference>
<dbReference type="Pfam" id="PF07059">
    <property type="entry name" value="EDR2_C"/>
    <property type="match status" value="1"/>
</dbReference>
<name>A0A8J2SYE3_9STRA</name>
<comment type="caution">
    <text evidence="3">The sequence shown here is derived from an EMBL/GenBank/DDBJ whole genome shotgun (WGS) entry which is preliminary data.</text>
</comment>
<accession>A0A8J2SYE3</accession>
<feature type="region of interest" description="Disordered" evidence="1">
    <location>
        <begin position="1"/>
        <end position="100"/>
    </location>
</feature>
<dbReference type="OrthoDB" id="9970435at2759"/>
<dbReference type="Proteomes" id="UP000789595">
    <property type="component" value="Unassembled WGS sequence"/>
</dbReference>
<dbReference type="AlphaFoldDB" id="A0A8J2SYE3"/>
<evidence type="ECO:0000313" key="4">
    <source>
        <dbReference type="Proteomes" id="UP000789595"/>
    </source>
</evidence>